<comment type="similarity">
    <text evidence="1">Belongs to the MurCDEF family. MurE subfamily.</text>
</comment>
<comment type="catalytic activity">
    <reaction evidence="2">
        <text>UDP-N-acetyl-alpha-D-muramoyl-L-alanyl-D-glutamate + meso-2,6-diaminopimelate + ATP = UDP-N-acetyl-alpha-D-muramoyl-L-alanyl-gamma-D-glutamyl-meso-2,6-diaminopimelate + ADP + phosphate + H(+)</text>
        <dbReference type="Rhea" id="RHEA:23676"/>
        <dbReference type="ChEBI" id="CHEBI:15378"/>
        <dbReference type="ChEBI" id="CHEBI:30616"/>
        <dbReference type="ChEBI" id="CHEBI:43474"/>
        <dbReference type="ChEBI" id="CHEBI:57791"/>
        <dbReference type="ChEBI" id="CHEBI:83900"/>
        <dbReference type="ChEBI" id="CHEBI:83905"/>
        <dbReference type="ChEBI" id="CHEBI:456216"/>
        <dbReference type="EC" id="6.3.2.13"/>
    </reaction>
</comment>
<dbReference type="SUPFAM" id="SSF53623">
    <property type="entry name" value="MurD-like peptide ligases, catalytic domain"/>
    <property type="match status" value="1"/>
</dbReference>
<gene>
    <name evidence="9" type="ORF">Ga0076813_14587</name>
</gene>
<dbReference type="GO" id="GO:0008360">
    <property type="term" value="P:regulation of cell shape"/>
    <property type="evidence" value="ECO:0007669"/>
    <property type="project" value="InterPro"/>
</dbReference>
<accession>A0A0T5Z7Z0</accession>
<dbReference type="FunFam" id="3.90.190.20:FF:000006">
    <property type="entry name" value="UDP-N-acetylmuramoyl-L-alanyl-D-glutamate--2,6-diaminopimelate ligase"/>
    <property type="match status" value="1"/>
</dbReference>
<proteinExistence type="inferred from homology"/>
<dbReference type="InterPro" id="IPR004101">
    <property type="entry name" value="Mur_ligase_C"/>
</dbReference>
<dbReference type="RefSeq" id="WP_158294614.1">
    <property type="nucleotide sequence ID" value="NZ_KQ556866.1"/>
</dbReference>
<dbReference type="PANTHER" id="PTHR23135:SF4">
    <property type="entry name" value="UDP-N-ACETYLMURAMOYL-L-ALANYL-D-GLUTAMATE--2,6-DIAMINOPIMELATE LIGASE MURE HOMOLOG, CHLOROPLASTIC"/>
    <property type="match status" value="1"/>
</dbReference>
<dbReference type="InterPro" id="IPR036615">
    <property type="entry name" value="Mur_ligase_C_dom_sf"/>
</dbReference>
<dbReference type="Gene3D" id="3.90.190.20">
    <property type="entry name" value="Mur ligase, C-terminal domain"/>
    <property type="match status" value="1"/>
</dbReference>
<keyword evidence="9" id="KW-0436">Ligase</keyword>
<evidence type="ECO:0000256" key="5">
    <source>
        <dbReference type="ARBA" id="ARBA00075482"/>
    </source>
</evidence>
<dbReference type="Gene3D" id="3.40.1190.10">
    <property type="entry name" value="Mur-like, catalytic domain"/>
    <property type="match status" value="1"/>
</dbReference>
<name>A0A0T5Z7Z0_9GAMM</name>
<evidence type="ECO:0000256" key="6">
    <source>
        <dbReference type="ARBA" id="ARBA00076158"/>
    </source>
</evidence>
<dbReference type="EMBL" id="LMXI01000236">
    <property type="protein sequence ID" value="KRT58968.1"/>
    <property type="molecule type" value="Genomic_DNA"/>
</dbReference>
<protein>
    <recommendedName>
        <fullName evidence="4">UDP-N-acetylmuramoyl-L-alanyl-D-glutamate--2,6-diaminopimelate ligase</fullName>
        <ecNumber evidence="3">6.3.2.13</ecNumber>
    </recommendedName>
    <alternativeName>
        <fullName evidence="5">Meso-A2pm-adding enzyme</fullName>
    </alternativeName>
    <alternativeName>
        <fullName evidence="6">Meso-diaminopimelate-adding enzyme</fullName>
    </alternativeName>
    <alternativeName>
        <fullName evidence="7">UDP-MurNAc-L-Ala-D-Glu:meso-diaminopimelate ligase</fullName>
    </alternativeName>
</protein>
<dbReference type="GO" id="GO:0005524">
    <property type="term" value="F:ATP binding"/>
    <property type="evidence" value="ECO:0007669"/>
    <property type="project" value="InterPro"/>
</dbReference>
<reference evidence="9 10" key="1">
    <citation type="submission" date="2015-11" db="EMBL/GenBank/DDBJ databases">
        <title>The genome of Candidatus Endoriftia persephone in Ridgeia piscesae and population structure of the North Eastern Pacific vestimentiferan symbionts.</title>
        <authorList>
            <person name="Perez M."/>
            <person name="Juniper K.S."/>
        </authorList>
    </citation>
    <scope>NUCLEOTIDE SEQUENCE [LARGE SCALE GENOMIC DNA]</scope>
    <source>
        <strain evidence="9">Ind10</strain>
    </source>
</reference>
<evidence type="ECO:0000313" key="9">
    <source>
        <dbReference type="EMBL" id="KRT58968.1"/>
    </source>
</evidence>
<comment type="caution">
    <text evidence="9">The sequence shown here is derived from an EMBL/GenBank/DDBJ whole genome shotgun (WGS) entry which is preliminary data.</text>
</comment>
<dbReference type="NCBIfam" id="TIGR01085">
    <property type="entry name" value="murE"/>
    <property type="match status" value="1"/>
</dbReference>
<dbReference type="AlphaFoldDB" id="A0A0T5Z7Z0"/>
<evidence type="ECO:0000256" key="7">
    <source>
        <dbReference type="ARBA" id="ARBA00081560"/>
    </source>
</evidence>
<feature type="non-terminal residue" evidence="9">
    <location>
        <position position="1"/>
    </location>
</feature>
<dbReference type="InterPro" id="IPR005761">
    <property type="entry name" value="UDP-N-AcMur-Glu-dNH2Pim_ligase"/>
</dbReference>
<evidence type="ECO:0000256" key="1">
    <source>
        <dbReference type="ARBA" id="ARBA00005898"/>
    </source>
</evidence>
<dbReference type="Pfam" id="PF02875">
    <property type="entry name" value="Mur_ligase_C"/>
    <property type="match status" value="1"/>
</dbReference>
<sequence>GSGLLQTELMGSFNADNLLAALAVLLYKGWGWSEAIAALASIKTIAGRLERFEGEAGPMVIVDYAHTPDALQKALEVLRGHCQGSLSVVFGCGGDRDRGKRPQMGAVAERLADRVILTDDNPRSEASEAIIQQILSGMQQPDVVQVETDRAQAIRLAVESAGADDLVLIAGKGHERWQEIGDRRIPFDDREQVRRLLGIAAEGQQ</sequence>
<organism evidence="9 10">
    <name type="scientific">endosymbiont of Ridgeia piscesae</name>
    <dbReference type="NCBI Taxonomy" id="54398"/>
    <lineage>
        <taxon>Bacteria</taxon>
        <taxon>Pseudomonadati</taxon>
        <taxon>Pseudomonadota</taxon>
        <taxon>Gammaproteobacteria</taxon>
        <taxon>sulfur-oxidizing symbionts</taxon>
    </lineage>
</organism>
<dbReference type="EC" id="6.3.2.13" evidence="3"/>
<evidence type="ECO:0000313" key="10">
    <source>
        <dbReference type="Proteomes" id="UP000051276"/>
    </source>
</evidence>
<dbReference type="PATRIC" id="fig|54398.4.peg.84"/>
<feature type="domain" description="Mur ligase C-terminal" evidence="8">
    <location>
        <begin position="47"/>
        <end position="173"/>
    </location>
</feature>
<evidence type="ECO:0000256" key="4">
    <source>
        <dbReference type="ARBA" id="ARBA00072883"/>
    </source>
</evidence>
<dbReference type="Proteomes" id="UP000051276">
    <property type="component" value="Unassembled WGS sequence"/>
</dbReference>
<dbReference type="GO" id="GO:0051301">
    <property type="term" value="P:cell division"/>
    <property type="evidence" value="ECO:0007669"/>
    <property type="project" value="InterPro"/>
</dbReference>
<dbReference type="PANTHER" id="PTHR23135">
    <property type="entry name" value="MUR LIGASE FAMILY MEMBER"/>
    <property type="match status" value="1"/>
</dbReference>
<evidence type="ECO:0000259" key="8">
    <source>
        <dbReference type="Pfam" id="PF02875"/>
    </source>
</evidence>
<dbReference type="SUPFAM" id="SSF53244">
    <property type="entry name" value="MurD-like peptide ligases, peptide-binding domain"/>
    <property type="match status" value="1"/>
</dbReference>
<evidence type="ECO:0000256" key="3">
    <source>
        <dbReference type="ARBA" id="ARBA00066633"/>
    </source>
</evidence>
<evidence type="ECO:0000256" key="2">
    <source>
        <dbReference type="ARBA" id="ARBA00050251"/>
    </source>
</evidence>
<dbReference type="GO" id="GO:0008765">
    <property type="term" value="F:UDP-N-acetylmuramoylalanyl-D-glutamate-2,6-diaminopimelate ligase activity"/>
    <property type="evidence" value="ECO:0007669"/>
    <property type="project" value="UniProtKB-EC"/>
</dbReference>
<dbReference type="GO" id="GO:0005737">
    <property type="term" value="C:cytoplasm"/>
    <property type="evidence" value="ECO:0007669"/>
    <property type="project" value="InterPro"/>
</dbReference>
<dbReference type="InterPro" id="IPR036565">
    <property type="entry name" value="Mur-like_cat_sf"/>
</dbReference>